<evidence type="ECO:0000313" key="2">
    <source>
        <dbReference type="Proteomes" id="UP000254329"/>
    </source>
</evidence>
<dbReference type="Proteomes" id="UP000254329">
    <property type="component" value="Unassembled WGS sequence"/>
</dbReference>
<dbReference type="InterPro" id="IPR049585">
    <property type="entry name" value="CdiI_EcoliA0-like"/>
</dbReference>
<protein>
    <submittedName>
        <fullName evidence="1">Uncharacterized protein</fullName>
    </submittedName>
</protein>
<accession>A0A1V4AY89</accession>
<gene>
    <name evidence="1" type="ORF">NCTC1659_00500</name>
</gene>
<dbReference type="EMBL" id="UGHF01000001">
    <property type="protein sequence ID" value="STO59253.1"/>
    <property type="molecule type" value="Genomic_DNA"/>
</dbReference>
<dbReference type="CDD" id="cd20693">
    <property type="entry name" value="CdiI_EcoliA0-like"/>
    <property type="match status" value="1"/>
</dbReference>
<dbReference type="RefSeq" id="WP_078219561.1">
    <property type="nucleotide sequence ID" value="NZ_MUXZ01000072.1"/>
</dbReference>
<organism evidence="1 2">
    <name type="scientific">Canicola haemoglobinophilus</name>
    <dbReference type="NCBI Taxonomy" id="733"/>
    <lineage>
        <taxon>Bacteria</taxon>
        <taxon>Pseudomonadati</taxon>
        <taxon>Pseudomonadota</taxon>
        <taxon>Gammaproteobacteria</taxon>
        <taxon>Pasteurellales</taxon>
        <taxon>Pasteurellaceae</taxon>
        <taxon>Canicola</taxon>
    </lineage>
</organism>
<dbReference type="STRING" id="733.B0186_11365"/>
<dbReference type="Pfam" id="PF24172">
    <property type="entry name" value="CdiI_ImmP"/>
    <property type="match status" value="1"/>
</dbReference>
<evidence type="ECO:0000313" key="1">
    <source>
        <dbReference type="EMBL" id="STO59253.1"/>
    </source>
</evidence>
<sequence>MTLFDECKEALKSDFYILSLQEQKIILDEFYMYPFEYGNVEKNHSKITQVDFLDLINLINRKTKSSEIYVICDIQGIPIFRTNLLLALEKIDDISALSTKVFFLGDGYLAQVVSKKVPIDIFEIKKEKFMNEGK</sequence>
<proteinExistence type="predicted"/>
<keyword evidence="2" id="KW-1185">Reference proteome</keyword>
<dbReference type="AlphaFoldDB" id="A0A1V4AY89"/>
<reference evidence="1 2" key="1">
    <citation type="submission" date="2018-06" db="EMBL/GenBank/DDBJ databases">
        <authorList>
            <consortium name="Pathogen Informatics"/>
            <person name="Doyle S."/>
        </authorList>
    </citation>
    <scope>NUCLEOTIDE SEQUENCE [LARGE SCALE GENOMIC DNA]</scope>
    <source>
        <strain evidence="1 2">NCTC1659</strain>
    </source>
</reference>
<name>A0A1V4AY89_9PAST</name>